<keyword evidence="2" id="KW-1133">Transmembrane helix</keyword>
<dbReference type="InterPro" id="IPR013783">
    <property type="entry name" value="Ig-like_fold"/>
</dbReference>
<feature type="domain" description="Ig-like" evidence="3">
    <location>
        <begin position="23"/>
        <end position="99"/>
    </location>
</feature>
<gene>
    <name evidence="4" type="primary">K1</name>
</gene>
<evidence type="ECO:0000313" key="5">
    <source>
        <dbReference type="Proteomes" id="UP001147731"/>
    </source>
</evidence>
<dbReference type="Gene3D" id="2.60.40.10">
    <property type="entry name" value="Immunoglobulins"/>
    <property type="match status" value="1"/>
</dbReference>
<dbReference type="EMBL" id="MH932584">
    <property type="protein sequence ID" value="QDQ69211.1"/>
    <property type="molecule type" value="Genomic_DNA"/>
</dbReference>
<evidence type="ECO:0000256" key="1">
    <source>
        <dbReference type="SAM" id="MobiDB-lite"/>
    </source>
</evidence>
<feature type="region of interest" description="Disordered" evidence="1">
    <location>
        <begin position="401"/>
        <end position="459"/>
    </location>
</feature>
<keyword evidence="5" id="KW-1185">Reference proteome</keyword>
<dbReference type="PROSITE" id="PS50835">
    <property type="entry name" value="IG_LIKE"/>
    <property type="match status" value="1"/>
</dbReference>
<feature type="compositionally biased region" description="Basic and acidic residues" evidence="1">
    <location>
        <begin position="413"/>
        <end position="431"/>
    </location>
</feature>
<feature type="region of interest" description="Disordered" evidence="1">
    <location>
        <begin position="222"/>
        <end position="281"/>
    </location>
</feature>
<dbReference type="SUPFAM" id="SSF48726">
    <property type="entry name" value="Immunoglobulin"/>
    <property type="match status" value="1"/>
</dbReference>
<reference evidence="4" key="1">
    <citation type="journal article" date="2019" name="Emerg. Infect. Dis.">
        <title>Novel Virus Related to Kaposi's Sarcoma-Associated Herpesvirus from Colobus Monkey.</title>
        <authorList>
            <person name="Dhingra A."/>
            <person name="Ganzenmueller T."/>
            <person name="Hage E."/>
            <person name="Suarez N.M."/>
            <person name="Matz-Rensing K."/>
            <person name="Widmer D."/>
            <person name="Pohlmann S."/>
            <person name="Davison A.J."/>
            <person name="Schulz T.F."/>
            <person name="Kaul A."/>
        </authorList>
    </citation>
    <scope>NUCLEOTIDE SEQUENCE</scope>
    <source>
        <strain evidence="4">Hannover</strain>
    </source>
</reference>
<evidence type="ECO:0000256" key="2">
    <source>
        <dbReference type="SAM" id="Phobius"/>
    </source>
</evidence>
<proteinExistence type="predicted"/>
<feature type="compositionally biased region" description="Basic residues" evidence="1">
    <location>
        <begin position="432"/>
        <end position="441"/>
    </location>
</feature>
<organism evidence="4 5">
    <name type="scientific">Colobine gammaherpesvirus 1</name>
    <dbReference type="NCBI Taxonomy" id="2597325"/>
    <lineage>
        <taxon>Viruses</taxon>
        <taxon>Duplodnaviria</taxon>
        <taxon>Heunggongvirae</taxon>
        <taxon>Peploviricota</taxon>
        <taxon>Herviviricetes</taxon>
        <taxon>Herpesvirales</taxon>
        <taxon>Orthoherpesviridae</taxon>
        <taxon>Gammaherpesvirinae</taxon>
        <taxon>Rhadinovirus</taxon>
        <taxon>Rhadinovirus colobinegamma1</taxon>
    </lineage>
</organism>
<dbReference type="InterPro" id="IPR007110">
    <property type="entry name" value="Ig-like_dom"/>
</dbReference>
<name>A0A5B8G3V5_9GAMA</name>
<protein>
    <submittedName>
        <fullName evidence="4">Membrane glycoprotein K1</fullName>
    </submittedName>
</protein>
<sequence>MAASTVLFCIIGFWAFCDALRTPVLKSTPPWCPTTNGSRYSLQCGPNPRPSVKWFINGTQQTSMYKGKVNVTVSFSNSGNYTCAIKHSNQSNILDLGVTGTLVLQTQCSRPPWDARCNDTILLKCESAGNSGPFDFWHHQSNLSMQVGYGLRHYMFTLGNKTGGCYDCTTHMGAGRDRQEVSQQMCFNITCPPLDSHPIIKVNKQSPKTTTTSATTTKKIDLTSSSATTTRRSTTKKTTTSQTTKGQMNTIRQTTTTRLTSHSSPTLTQETTTGTRNHLEHTNESPATTALLNHIGTTDTSIKLSVTTEYTSSENATAMPIDNEEPVKTPMNNSGPQNNTTTNSSIPIIFETGTVTEGQHVSISVAGLVFLILLLGILLGIFLAICYLSIKRCMRNRWQQQQQDQQRAPQQERPQDRLPGRNEEQQEERRLDRRHHHRQAQRRPTPANQADYMQLLPRP</sequence>
<feature type="transmembrane region" description="Helical" evidence="2">
    <location>
        <begin position="365"/>
        <end position="390"/>
    </location>
</feature>
<dbReference type="GeneID" id="80540421"/>
<evidence type="ECO:0000313" key="4">
    <source>
        <dbReference type="EMBL" id="QDQ69211.1"/>
    </source>
</evidence>
<keyword evidence="2" id="KW-0472">Membrane</keyword>
<feature type="compositionally biased region" description="Polar residues" evidence="1">
    <location>
        <begin position="330"/>
        <end position="344"/>
    </location>
</feature>
<dbReference type="Proteomes" id="UP001147731">
    <property type="component" value="Segment"/>
</dbReference>
<keyword evidence="2" id="KW-0812">Transmembrane</keyword>
<dbReference type="KEGG" id="vg:80540421"/>
<dbReference type="InterPro" id="IPR036179">
    <property type="entry name" value="Ig-like_dom_sf"/>
</dbReference>
<accession>A0A5B8G3V5</accession>
<feature type="region of interest" description="Disordered" evidence="1">
    <location>
        <begin position="322"/>
        <end position="344"/>
    </location>
</feature>
<dbReference type="RefSeq" id="YP_010801631.1">
    <property type="nucleotide sequence ID" value="NC_076967.1"/>
</dbReference>
<feature type="compositionally biased region" description="Low complexity" evidence="1">
    <location>
        <begin position="401"/>
        <end position="412"/>
    </location>
</feature>
<evidence type="ECO:0000259" key="3">
    <source>
        <dbReference type="PROSITE" id="PS50835"/>
    </source>
</evidence>
<feature type="compositionally biased region" description="Low complexity" evidence="1">
    <location>
        <begin position="222"/>
        <end position="268"/>
    </location>
</feature>